<gene>
    <name evidence="6" type="ORF">EET67_09250</name>
</gene>
<organism evidence="6 7">
    <name type="scientific">Borborobacter arsenicus</name>
    <dbReference type="NCBI Taxonomy" id="1851146"/>
    <lineage>
        <taxon>Bacteria</taxon>
        <taxon>Pseudomonadati</taxon>
        <taxon>Pseudomonadota</taxon>
        <taxon>Alphaproteobacteria</taxon>
        <taxon>Hyphomicrobiales</taxon>
        <taxon>Phyllobacteriaceae</taxon>
        <taxon>Borborobacter</taxon>
    </lineage>
</organism>
<evidence type="ECO:0000256" key="1">
    <source>
        <dbReference type="ARBA" id="ARBA00004418"/>
    </source>
</evidence>
<accession>A0A432V7W3</accession>
<comment type="caution">
    <text evidence="6">The sequence shown here is derived from an EMBL/GenBank/DDBJ whole genome shotgun (WGS) entry which is preliminary data.</text>
</comment>
<comment type="similarity">
    <text evidence="2">Belongs to the bacterial solute-binding protein SsuA/TauA family.</text>
</comment>
<evidence type="ECO:0000259" key="5">
    <source>
        <dbReference type="Pfam" id="PF09084"/>
    </source>
</evidence>
<feature type="domain" description="SsuA/THI5-like" evidence="5">
    <location>
        <begin position="44"/>
        <end position="259"/>
    </location>
</feature>
<evidence type="ECO:0000313" key="6">
    <source>
        <dbReference type="EMBL" id="RUM98272.1"/>
    </source>
</evidence>
<dbReference type="PANTHER" id="PTHR30024">
    <property type="entry name" value="ALIPHATIC SULFONATES-BINDING PROTEIN-RELATED"/>
    <property type="match status" value="1"/>
</dbReference>
<sequence length="344" mass="37418">MKYRRVFVTIAAVLSLAVSWTAHAQEKLGTLRVHVFPGAYTSMSLHVAQEKGFFTKNGLDVELVPAQSSSAAIAAMLGGSLDIVESGADLVLSSIEKGIPLKYLMANEAKNYVTFIGSKEFVEAAKGKSYPEIFRELKGKRFGVNAIGATLHLAAVMMLKEAGLSEGDVQFVATGTASNTLAAWQAGTVDVQLTFPPVPQLLGKLGLAEPLLVLADDGPDILKFRNLYSGWVTTEGNISGKKKEMDAYISAMKEAIDWMKSADNRQELVSLAEEHTPISMLPEGNEQVLRDVVDQYDRFWGYEISSGTIDLWNEYAARNGLISAPVQFDRVVYEGAPKCTDPCQ</sequence>
<dbReference type="RefSeq" id="WP_128626652.1">
    <property type="nucleotide sequence ID" value="NZ_RKST01000007.1"/>
</dbReference>
<dbReference type="OrthoDB" id="9815602at2"/>
<name>A0A432V7W3_9HYPH</name>
<dbReference type="GO" id="GO:0042918">
    <property type="term" value="P:alkanesulfonate transmembrane transport"/>
    <property type="evidence" value="ECO:0007669"/>
    <property type="project" value="TreeGrafter"/>
</dbReference>
<dbReference type="InterPro" id="IPR015168">
    <property type="entry name" value="SsuA/THI5"/>
</dbReference>
<proteinExistence type="inferred from homology"/>
<evidence type="ECO:0000256" key="3">
    <source>
        <dbReference type="ARBA" id="ARBA00022729"/>
    </source>
</evidence>
<keyword evidence="7" id="KW-1185">Reference proteome</keyword>
<dbReference type="AlphaFoldDB" id="A0A432V7W3"/>
<evidence type="ECO:0000256" key="2">
    <source>
        <dbReference type="ARBA" id="ARBA00010742"/>
    </source>
</evidence>
<evidence type="ECO:0000256" key="4">
    <source>
        <dbReference type="SAM" id="SignalP"/>
    </source>
</evidence>
<dbReference type="Pfam" id="PF09084">
    <property type="entry name" value="NMT1"/>
    <property type="match status" value="1"/>
</dbReference>
<dbReference type="Gene3D" id="3.40.190.10">
    <property type="entry name" value="Periplasmic binding protein-like II"/>
    <property type="match status" value="2"/>
</dbReference>
<comment type="subcellular location">
    <subcellularLocation>
        <location evidence="1">Periplasm</location>
    </subcellularLocation>
</comment>
<feature type="chain" id="PRO_5019181695" evidence="4">
    <location>
        <begin position="25"/>
        <end position="344"/>
    </location>
</feature>
<evidence type="ECO:0000313" key="7">
    <source>
        <dbReference type="Proteomes" id="UP000281647"/>
    </source>
</evidence>
<reference evidence="6 7" key="1">
    <citation type="submission" date="2018-11" db="EMBL/GenBank/DDBJ databases">
        <title>Pseudaminobacter arsenicus sp. nov., an arsenic-resistant bacterium isolated from arsenic-rich aquifers.</title>
        <authorList>
            <person name="Mu Y."/>
        </authorList>
    </citation>
    <scope>NUCLEOTIDE SEQUENCE [LARGE SCALE GENOMIC DNA]</scope>
    <source>
        <strain evidence="6 7">CB3</strain>
    </source>
</reference>
<dbReference type="GO" id="GO:0042597">
    <property type="term" value="C:periplasmic space"/>
    <property type="evidence" value="ECO:0007669"/>
    <property type="project" value="UniProtKB-SubCell"/>
</dbReference>
<protein>
    <submittedName>
        <fullName evidence="6">ABC transporter substrate-binding protein</fullName>
    </submittedName>
</protein>
<dbReference type="SUPFAM" id="SSF53850">
    <property type="entry name" value="Periplasmic binding protein-like II"/>
    <property type="match status" value="1"/>
</dbReference>
<dbReference type="PANTHER" id="PTHR30024:SF47">
    <property type="entry name" value="TAURINE-BINDING PERIPLASMIC PROTEIN"/>
    <property type="match status" value="1"/>
</dbReference>
<dbReference type="EMBL" id="RKST01000007">
    <property type="protein sequence ID" value="RUM98272.1"/>
    <property type="molecule type" value="Genomic_DNA"/>
</dbReference>
<feature type="signal peptide" evidence="4">
    <location>
        <begin position="1"/>
        <end position="24"/>
    </location>
</feature>
<dbReference type="Proteomes" id="UP000281647">
    <property type="component" value="Unassembled WGS sequence"/>
</dbReference>
<keyword evidence="3 4" id="KW-0732">Signal</keyword>